<keyword evidence="1" id="KW-0732">Signal</keyword>
<dbReference type="RefSeq" id="WP_258820644.1">
    <property type="nucleotide sequence ID" value="NZ_JANUHB010000001.1"/>
</dbReference>
<evidence type="ECO:0000313" key="2">
    <source>
        <dbReference type="EMBL" id="MCS0806874.1"/>
    </source>
</evidence>
<sequence>MQLVAALKKLSALVVCSLPLLALADPRYGVTVIGTTEGSARGINSAGQVVGNFSISGGTTHAFLYSGASFFDLGTLGGASSAAWGINDAGQIVGSADNGSGIGRPFLYSGGSMNDLGTLGGQGGFAWAINNAGQVVGGADTAGGSQHPFLFSGGTMQDLGTLPASYDPPAAAFAINNHGMIAGASGTGDFTPPETAYHGWVRQGSGPLVDVGTFGGQYSRAYGINDLGDVVGVAATAELHFDNAFLYSNGILTPLGVLGGGYAEAYDINNLRQIVGAASGWGVSGGFLYEGGAMLDLTSLIDPASGWSVFGAYGINDLGQIAATVCKNRECFAARLDPLSPVSEPGQQAMLWTGVALLGAGALRRRGRAMRRCA</sequence>
<comment type="caution">
    <text evidence="2">The sequence shown here is derived from an EMBL/GenBank/DDBJ whole genome shotgun (WGS) entry which is preliminary data.</text>
</comment>
<gene>
    <name evidence="2" type="ORF">NX774_02955</name>
</gene>
<dbReference type="NCBIfam" id="TIGR02913">
    <property type="entry name" value="HAF_rpt"/>
    <property type="match status" value="4"/>
</dbReference>
<evidence type="ECO:0000256" key="1">
    <source>
        <dbReference type="SAM" id="SignalP"/>
    </source>
</evidence>
<dbReference type="Proteomes" id="UP001206126">
    <property type="component" value="Unassembled WGS sequence"/>
</dbReference>
<protein>
    <submittedName>
        <fullName evidence="2">HAF repeat-containing protein</fullName>
    </submittedName>
</protein>
<proteinExistence type="predicted"/>
<dbReference type="EMBL" id="JANUHB010000001">
    <property type="protein sequence ID" value="MCS0806874.1"/>
    <property type="molecule type" value="Genomic_DNA"/>
</dbReference>
<evidence type="ECO:0000313" key="3">
    <source>
        <dbReference type="Proteomes" id="UP001206126"/>
    </source>
</evidence>
<accession>A0ABT2D6D6</accession>
<name>A0ABT2D6D6_9BURK</name>
<feature type="signal peptide" evidence="1">
    <location>
        <begin position="1"/>
        <end position="24"/>
    </location>
</feature>
<keyword evidence="3" id="KW-1185">Reference proteome</keyword>
<feature type="chain" id="PRO_5046231809" evidence="1">
    <location>
        <begin position="25"/>
        <end position="374"/>
    </location>
</feature>
<organism evidence="2 3">
    <name type="scientific">Massilia agilis</name>
    <dbReference type="NCBI Taxonomy" id="1811226"/>
    <lineage>
        <taxon>Bacteria</taxon>
        <taxon>Pseudomonadati</taxon>
        <taxon>Pseudomonadota</taxon>
        <taxon>Betaproteobacteria</taxon>
        <taxon>Burkholderiales</taxon>
        <taxon>Oxalobacteraceae</taxon>
        <taxon>Telluria group</taxon>
        <taxon>Massilia</taxon>
    </lineage>
</organism>
<dbReference type="InterPro" id="IPR014262">
    <property type="entry name" value="HAF_rpt"/>
</dbReference>
<reference evidence="2 3" key="1">
    <citation type="submission" date="2022-08" db="EMBL/GenBank/DDBJ databases">
        <title>Reclassification of Massilia species as members of the genera Telluria, Duganella, Pseudoduganella, Mokoshia gen. nov. and Zemynaea gen. nov. using orthogonal and non-orthogonal genome-based approaches.</title>
        <authorList>
            <person name="Bowman J.P."/>
        </authorList>
    </citation>
    <scope>NUCLEOTIDE SEQUENCE [LARGE SCALE GENOMIC DNA]</scope>
    <source>
        <strain evidence="2 3">JCM 31605</strain>
    </source>
</reference>